<sequence length="90" mass="10014">MLSSGVMQLLRCAVCMEVCPSTPLWFCVCCHRFVLIRLAPEPLFRMSSFCIDSDSSNRSSQAVPSKPLCPFCGILLQRKQPDFLLSSSPV</sequence>
<dbReference type="PANTHER" id="PTHR15496:SF2">
    <property type="entry name" value="GENERAL TRANSCRIPTION FACTOR 3C POLYPEPTIDE 4"/>
    <property type="match status" value="1"/>
</dbReference>
<dbReference type="Proteomes" id="UP000002051">
    <property type="component" value="Unassembled WGS sequence"/>
</dbReference>
<evidence type="ECO:0000313" key="4">
    <source>
        <dbReference type="Proteomes" id="UP000002051"/>
    </source>
</evidence>
<dbReference type="GO" id="GO:0004402">
    <property type="term" value="F:histone acetyltransferase activity"/>
    <property type="evidence" value="ECO:0007669"/>
    <property type="project" value="InterPro"/>
</dbReference>
<name>G7IBP9_MEDTR</name>
<dbReference type="GO" id="GO:0006384">
    <property type="term" value="P:transcription initiation at RNA polymerase III promoter"/>
    <property type="evidence" value="ECO:0007669"/>
    <property type="project" value="InterPro"/>
</dbReference>
<dbReference type="Proteomes" id="UP000265566">
    <property type="component" value="Chromosome 1"/>
</dbReference>
<dbReference type="InterPro" id="IPR044230">
    <property type="entry name" value="GTF3C4"/>
</dbReference>
<evidence type="ECO:0000313" key="1">
    <source>
        <dbReference type="EMBL" id="AES61550.1"/>
    </source>
</evidence>
<evidence type="ECO:0000313" key="3">
    <source>
        <dbReference type="EnsemblPlants" id="AES61550"/>
    </source>
</evidence>
<keyword evidence="4" id="KW-1185">Reference proteome</keyword>
<dbReference type="EnsemblPlants" id="AES61550">
    <property type="protein sequence ID" value="AES61550"/>
    <property type="gene ID" value="MTR_1g085950"/>
</dbReference>
<protein>
    <submittedName>
        <fullName evidence="1">Transducin/WD40 domain protein</fullName>
    </submittedName>
</protein>
<dbReference type="STRING" id="3880.G7IBP9"/>
<reference evidence="1 4" key="1">
    <citation type="journal article" date="2011" name="Nature">
        <title>The Medicago genome provides insight into the evolution of rhizobial symbioses.</title>
        <authorList>
            <person name="Young N.D."/>
            <person name="Debelle F."/>
            <person name="Oldroyd G.E."/>
            <person name="Geurts R."/>
            <person name="Cannon S.B."/>
            <person name="Udvardi M.K."/>
            <person name="Benedito V.A."/>
            <person name="Mayer K.F."/>
            <person name="Gouzy J."/>
            <person name="Schoof H."/>
            <person name="Van de Peer Y."/>
            <person name="Proost S."/>
            <person name="Cook D.R."/>
            <person name="Meyers B.C."/>
            <person name="Spannagl M."/>
            <person name="Cheung F."/>
            <person name="De Mita S."/>
            <person name="Krishnakumar V."/>
            <person name="Gundlach H."/>
            <person name="Zhou S."/>
            <person name="Mudge J."/>
            <person name="Bharti A.K."/>
            <person name="Murray J.D."/>
            <person name="Naoumkina M.A."/>
            <person name="Rosen B."/>
            <person name="Silverstein K.A."/>
            <person name="Tang H."/>
            <person name="Rombauts S."/>
            <person name="Zhao P.X."/>
            <person name="Zhou P."/>
            <person name="Barbe V."/>
            <person name="Bardou P."/>
            <person name="Bechner M."/>
            <person name="Bellec A."/>
            <person name="Berger A."/>
            <person name="Berges H."/>
            <person name="Bidwell S."/>
            <person name="Bisseling T."/>
            <person name="Choisne N."/>
            <person name="Couloux A."/>
            <person name="Denny R."/>
            <person name="Deshpande S."/>
            <person name="Dai X."/>
            <person name="Doyle J.J."/>
            <person name="Dudez A.M."/>
            <person name="Farmer A.D."/>
            <person name="Fouteau S."/>
            <person name="Franken C."/>
            <person name="Gibelin C."/>
            <person name="Gish J."/>
            <person name="Goldstein S."/>
            <person name="Gonzalez A.J."/>
            <person name="Green P.J."/>
            <person name="Hallab A."/>
            <person name="Hartog M."/>
            <person name="Hua A."/>
            <person name="Humphray S.J."/>
            <person name="Jeong D.H."/>
            <person name="Jing Y."/>
            <person name="Jocker A."/>
            <person name="Kenton S.M."/>
            <person name="Kim D.J."/>
            <person name="Klee K."/>
            <person name="Lai H."/>
            <person name="Lang C."/>
            <person name="Lin S."/>
            <person name="Macmil S.L."/>
            <person name="Magdelenat G."/>
            <person name="Matthews L."/>
            <person name="McCorrison J."/>
            <person name="Monaghan E.L."/>
            <person name="Mun J.H."/>
            <person name="Najar F.Z."/>
            <person name="Nicholson C."/>
            <person name="Noirot C."/>
            <person name="O'Bleness M."/>
            <person name="Paule C.R."/>
            <person name="Poulain J."/>
            <person name="Prion F."/>
            <person name="Qin B."/>
            <person name="Qu C."/>
            <person name="Retzel E.F."/>
            <person name="Riddle C."/>
            <person name="Sallet E."/>
            <person name="Samain S."/>
            <person name="Samson N."/>
            <person name="Sanders I."/>
            <person name="Saurat O."/>
            <person name="Scarpelli C."/>
            <person name="Schiex T."/>
            <person name="Segurens B."/>
            <person name="Severin A.J."/>
            <person name="Sherrier D.J."/>
            <person name="Shi R."/>
            <person name="Sims S."/>
            <person name="Singer S.R."/>
            <person name="Sinharoy S."/>
            <person name="Sterck L."/>
            <person name="Viollet A."/>
            <person name="Wang B.B."/>
            <person name="Wang K."/>
            <person name="Wang M."/>
            <person name="Wang X."/>
            <person name="Warfsmann J."/>
            <person name="Weissenbach J."/>
            <person name="White D.D."/>
            <person name="White J.D."/>
            <person name="Wiley G.B."/>
            <person name="Wincker P."/>
            <person name="Xing Y."/>
            <person name="Yang L."/>
            <person name="Yao Z."/>
            <person name="Ying F."/>
            <person name="Zhai J."/>
            <person name="Zhou L."/>
            <person name="Zuber A."/>
            <person name="Denarie J."/>
            <person name="Dixon R.A."/>
            <person name="May G.D."/>
            <person name="Schwartz D.C."/>
            <person name="Rogers J."/>
            <person name="Quetier F."/>
            <person name="Town C.D."/>
            <person name="Roe B.A."/>
        </authorList>
    </citation>
    <scope>NUCLEOTIDE SEQUENCE [LARGE SCALE GENOMIC DNA]</scope>
    <source>
        <strain evidence="1">A17</strain>
        <strain evidence="3 4">cv. Jemalong A17</strain>
    </source>
</reference>
<dbReference type="PaxDb" id="3880-AES61550"/>
<reference evidence="1 4" key="2">
    <citation type="journal article" date="2014" name="BMC Genomics">
        <title>An improved genome release (version Mt4.0) for the model legume Medicago truncatula.</title>
        <authorList>
            <person name="Tang H."/>
            <person name="Krishnakumar V."/>
            <person name="Bidwell S."/>
            <person name="Rosen B."/>
            <person name="Chan A."/>
            <person name="Zhou S."/>
            <person name="Gentzbittel L."/>
            <person name="Childs K.L."/>
            <person name="Yandell M."/>
            <person name="Gundlach H."/>
            <person name="Mayer K.F."/>
            <person name="Schwartz D.C."/>
            <person name="Town C.D."/>
        </authorList>
    </citation>
    <scope>GENOME REANNOTATION</scope>
    <source>
        <strain evidence="3 4">cv. Jemalong A17</strain>
    </source>
</reference>
<dbReference type="Gramene" id="rna4951">
    <property type="protein sequence ID" value="RHN80964.1"/>
    <property type="gene ID" value="gene4951"/>
</dbReference>
<accession>G7IBP9</accession>
<dbReference type="AlphaFoldDB" id="G7IBP9"/>
<reference evidence="3" key="3">
    <citation type="submission" date="2015-04" db="UniProtKB">
        <authorList>
            <consortium name="EnsemblPlants"/>
        </authorList>
    </citation>
    <scope>IDENTIFICATION</scope>
    <source>
        <strain evidence="3">cv. Jemalong A17</strain>
    </source>
</reference>
<dbReference type="EMBL" id="CM001217">
    <property type="protein sequence ID" value="AES61550.1"/>
    <property type="molecule type" value="Genomic_DNA"/>
</dbReference>
<evidence type="ECO:0000313" key="2">
    <source>
        <dbReference type="EMBL" id="RHN80964.1"/>
    </source>
</evidence>
<dbReference type="EMBL" id="PSQE01000001">
    <property type="protein sequence ID" value="RHN80964.1"/>
    <property type="molecule type" value="Genomic_DNA"/>
</dbReference>
<dbReference type="HOGENOM" id="CLU_2726911_0_0_1"/>
<gene>
    <name evidence="1" type="ordered locus">MTR_1g085950</name>
    <name evidence="2" type="ORF">MtrunA17_Chr1g0193931</name>
</gene>
<dbReference type="PANTHER" id="PTHR15496">
    <property type="entry name" value="GENERAL TRANSCRIPTION FACTOR 3C POLYPEPTIDE 4 FAMILY"/>
    <property type="match status" value="1"/>
</dbReference>
<dbReference type="GO" id="GO:0000127">
    <property type="term" value="C:transcription factor TFIIIC complex"/>
    <property type="evidence" value="ECO:0007669"/>
    <property type="project" value="InterPro"/>
</dbReference>
<organism evidence="1 4">
    <name type="scientific">Medicago truncatula</name>
    <name type="common">Barrel medic</name>
    <name type="synonym">Medicago tribuloides</name>
    <dbReference type="NCBI Taxonomy" id="3880"/>
    <lineage>
        <taxon>Eukaryota</taxon>
        <taxon>Viridiplantae</taxon>
        <taxon>Streptophyta</taxon>
        <taxon>Embryophyta</taxon>
        <taxon>Tracheophyta</taxon>
        <taxon>Spermatophyta</taxon>
        <taxon>Magnoliopsida</taxon>
        <taxon>eudicotyledons</taxon>
        <taxon>Gunneridae</taxon>
        <taxon>Pentapetalae</taxon>
        <taxon>rosids</taxon>
        <taxon>fabids</taxon>
        <taxon>Fabales</taxon>
        <taxon>Fabaceae</taxon>
        <taxon>Papilionoideae</taxon>
        <taxon>50 kb inversion clade</taxon>
        <taxon>NPAAA clade</taxon>
        <taxon>Hologalegina</taxon>
        <taxon>IRL clade</taxon>
        <taxon>Trifolieae</taxon>
        <taxon>Medicago</taxon>
    </lineage>
</organism>
<reference evidence="2" key="4">
    <citation type="journal article" date="2018" name="Nat. Plants">
        <title>Whole-genome landscape of Medicago truncatula symbiotic genes.</title>
        <authorList>
            <person name="Pecrix Y."/>
            <person name="Gamas P."/>
            <person name="Carrere S."/>
        </authorList>
    </citation>
    <scope>NUCLEOTIDE SEQUENCE</scope>
    <source>
        <tissue evidence="2">Leaves</tissue>
    </source>
</reference>
<proteinExistence type="predicted"/>